<organism evidence="3 4">
    <name type="scientific">Xylaria hypoxylon</name>
    <dbReference type="NCBI Taxonomy" id="37992"/>
    <lineage>
        <taxon>Eukaryota</taxon>
        <taxon>Fungi</taxon>
        <taxon>Dikarya</taxon>
        <taxon>Ascomycota</taxon>
        <taxon>Pezizomycotina</taxon>
        <taxon>Sordariomycetes</taxon>
        <taxon>Xylariomycetidae</taxon>
        <taxon>Xylariales</taxon>
        <taxon>Xylariaceae</taxon>
        <taxon>Xylaria</taxon>
    </lineage>
</organism>
<dbReference type="OrthoDB" id="4867494at2759"/>
<feature type="region of interest" description="Disordered" evidence="1">
    <location>
        <begin position="79"/>
        <end position="105"/>
    </location>
</feature>
<comment type="caution">
    <text evidence="3">The sequence shown here is derived from an EMBL/GenBank/DDBJ whole genome shotgun (WGS) entry which is preliminary data.</text>
</comment>
<gene>
    <name evidence="3" type="ORF">E0Z10_g7646</name>
</gene>
<sequence length="198" mass="20151">MQLYHLLQVVFIAGTISARNDPRQVIVTVTAGVEPSSAGAPTAPSPIPLSAPPVPWEQTSAAAVSASVTAAIPVPTSSGNLSLPPSLTPPKTVSPTSALGGPGPSGGAKCGKGYTYCGYMLTGVGHNFAPADIEKSYCNGLPELCSGGKRKTNADQAVFVCMEDQPSTVQLVCACSGTCLNNSTTNYIAHCDKPCVNN</sequence>
<dbReference type="AlphaFoldDB" id="A0A4Z0YB25"/>
<dbReference type="Proteomes" id="UP000297716">
    <property type="component" value="Unassembled WGS sequence"/>
</dbReference>
<evidence type="ECO:0000313" key="3">
    <source>
        <dbReference type="EMBL" id="TGJ81124.1"/>
    </source>
</evidence>
<evidence type="ECO:0000313" key="4">
    <source>
        <dbReference type="Proteomes" id="UP000297716"/>
    </source>
</evidence>
<feature type="chain" id="PRO_5021505924" description="WSC domain-containing protein" evidence="2">
    <location>
        <begin position="19"/>
        <end position="198"/>
    </location>
</feature>
<reference evidence="3 4" key="1">
    <citation type="submission" date="2019-03" db="EMBL/GenBank/DDBJ databases">
        <title>Draft genome sequence of Xylaria hypoxylon DSM 108379, a ubiquitous saprotrophic-parasitic fungi on hardwood.</title>
        <authorList>
            <person name="Buettner E."/>
            <person name="Leonhardt S."/>
            <person name="Gebauer A.M."/>
            <person name="Liers C."/>
            <person name="Hofrichter M."/>
            <person name="Kellner H."/>
        </authorList>
    </citation>
    <scope>NUCLEOTIDE SEQUENCE [LARGE SCALE GENOMIC DNA]</scope>
    <source>
        <strain evidence="3 4">DSM 108379</strain>
    </source>
</reference>
<keyword evidence="4" id="KW-1185">Reference proteome</keyword>
<feature type="compositionally biased region" description="Pro residues" evidence="1">
    <location>
        <begin position="43"/>
        <end position="54"/>
    </location>
</feature>
<name>A0A4Z0YB25_9PEZI</name>
<feature type="signal peptide" evidence="2">
    <location>
        <begin position="1"/>
        <end position="18"/>
    </location>
</feature>
<keyword evidence="2" id="KW-0732">Signal</keyword>
<feature type="compositionally biased region" description="Low complexity" evidence="1">
    <location>
        <begin position="79"/>
        <end position="99"/>
    </location>
</feature>
<evidence type="ECO:0000256" key="1">
    <source>
        <dbReference type="SAM" id="MobiDB-lite"/>
    </source>
</evidence>
<accession>A0A4Z0YB25</accession>
<protein>
    <recommendedName>
        <fullName evidence="5">WSC domain-containing protein</fullName>
    </recommendedName>
</protein>
<evidence type="ECO:0008006" key="5">
    <source>
        <dbReference type="Google" id="ProtNLM"/>
    </source>
</evidence>
<evidence type="ECO:0000256" key="2">
    <source>
        <dbReference type="SAM" id="SignalP"/>
    </source>
</evidence>
<dbReference type="EMBL" id="SKBN01000184">
    <property type="protein sequence ID" value="TGJ81124.1"/>
    <property type="molecule type" value="Genomic_DNA"/>
</dbReference>
<proteinExistence type="predicted"/>
<feature type="region of interest" description="Disordered" evidence="1">
    <location>
        <begin position="34"/>
        <end position="54"/>
    </location>
</feature>